<dbReference type="InterPro" id="IPR025194">
    <property type="entry name" value="RodZ-like_C"/>
</dbReference>
<dbReference type="InterPro" id="IPR010982">
    <property type="entry name" value="Lambda_DNA-bd_dom_sf"/>
</dbReference>
<dbReference type="EMBL" id="JACIGI010000011">
    <property type="protein sequence ID" value="MBB4285949.1"/>
    <property type="molecule type" value="Genomic_DNA"/>
</dbReference>
<feature type="region of interest" description="Disordered" evidence="1">
    <location>
        <begin position="157"/>
        <end position="220"/>
    </location>
</feature>
<feature type="compositionally biased region" description="Low complexity" evidence="1">
    <location>
        <begin position="255"/>
        <end position="292"/>
    </location>
</feature>
<keyword evidence="5" id="KW-1185">Reference proteome</keyword>
<feature type="region of interest" description="Disordered" evidence="1">
    <location>
        <begin position="331"/>
        <end position="441"/>
    </location>
</feature>
<dbReference type="InterPro" id="IPR050400">
    <property type="entry name" value="Bact_Cytoskel_RodZ"/>
</dbReference>
<dbReference type="PANTHER" id="PTHR34475:SF1">
    <property type="entry name" value="CYTOSKELETON PROTEIN RODZ"/>
    <property type="match status" value="1"/>
</dbReference>
<evidence type="ECO:0000256" key="2">
    <source>
        <dbReference type="SAM" id="Phobius"/>
    </source>
</evidence>
<protein>
    <submittedName>
        <fullName evidence="4">Cytoskeletal protein RodZ</fullName>
    </submittedName>
</protein>
<dbReference type="Pfam" id="PF13464">
    <property type="entry name" value="RodZ_C"/>
    <property type="match status" value="1"/>
</dbReference>
<comment type="caution">
    <text evidence="4">The sequence shown here is derived from an EMBL/GenBank/DDBJ whole genome shotgun (WGS) entry which is preliminary data.</text>
</comment>
<feature type="compositionally biased region" description="Low complexity" evidence="1">
    <location>
        <begin position="406"/>
        <end position="431"/>
    </location>
</feature>
<keyword evidence="2" id="KW-0812">Transmembrane</keyword>
<accession>A0A7W6RZ71</accession>
<sequence length="529" mass="52543">MANSAERLPPQADYIPVSHVGSLLQEARLRVGQDLRIVAEDLRIKYHHLLAIEEGRFGDLPGPTYVTGFIRAYAEYLGLDAEEIVRRYKDEPRIQPRTNQLDFPAPANDSGMPAGALLLVALLLVGAAYGVWYWMSSSETSVAELIPEIPARLVDLVDGDDPAAPGQGSGEAGPGDAGSDPARVASGATTPAPPVAAGAESGAGAPAPDATPEGGDQTGTAAADAVAVLEGAAPGETAPDGQPGDRPQGGRDGGDAPALAADGAPAGTSAGTADGIADGIADGTSDGAAADTVQASDTGGTAEPAADRGDTGETGATQAATVAPALLTAEDGSRVPAPPTPAPEAAESVESGATAASADGEDGETVQTAETVDAAGAAPAADGPDTGPGTDTPVAADASVPPPVPGTDAATAADDAETAAAEQEAAEDPAPSYVGRAAPSDVRAVSEGARIVLRANRDSWIQVRQGGDLVVRRLLRRGDTYAVPGGGGYTLNTSNAGGLEVYVDGRRVRNLGPVGAPRNGVRLSPSALN</sequence>
<feature type="compositionally biased region" description="Low complexity" evidence="1">
    <location>
        <begin position="233"/>
        <end position="246"/>
    </location>
</feature>
<dbReference type="Pfam" id="PF13413">
    <property type="entry name" value="HTH_25"/>
    <property type="match status" value="1"/>
</dbReference>
<name>A0A7W6RZ71_9PROT</name>
<evidence type="ECO:0000256" key="1">
    <source>
        <dbReference type="SAM" id="MobiDB-lite"/>
    </source>
</evidence>
<dbReference type="AlphaFoldDB" id="A0A7W6RZ71"/>
<feature type="compositionally biased region" description="Low complexity" evidence="1">
    <location>
        <begin position="184"/>
        <end position="220"/>
    </location>
</feature>
<gene>
    <name evidence="4" type="ORF">GGD88_001672</name>
</gene>
<dbReference type="PANTHER" id="PTHR34475">
    <property type="match status" value="1"/>
</dbReference>
<feature type="transmembrane region" description="Helical" evidence="2">
    <location>
        <begin position="116"/>
        <end position="135"/>
    </location>
</feature>
<feature type="region of interest" description="Disordered" evidence="1">
    <location>
        <begin position="233"/>
        <end position="315"/>
    </location>
</feature>
<keyword evidence="2" id="KW-0472">Membrane</keyword>
<dbReference type="RefSeq" id="WP_184434038.1">
    <property type="nucleotide sequence ID" value="NZ_JACIGI010000011.1"/>
</dbReference>
<organism evidence="4 5">
    <name type="scientific">Roseospira goensis</name>
    <dbReference type="NCBI Taxonomy" id="391922"/>
    <lineage>
        <taxon>Bacteria</taxon>
        <taxon>Pseudomonadati</taxon>
        <taxon>Pseudomonadota</taxon>
        <taxon>Alphaproteobacteria</taxon>
        <taxon>Rhodospirillales</taxon>
        <taxon>Rhodospirillaceae</taxon>
        <taxon>Roseospira</taxon>
    </lineage>
</organism>
<evidence type="ECO:0000259" key="3">
    <source>
        <dbReference type="Pfam" id="PF13464"/>
    </source>
</evidence>
<evidence type="ECO:0000313" key="4">
    <source>
        <dbReference type="EMBL" id="MBB4285949.1"/>
    </source>
</evidence>
<keyword evidence="2" id="KW-1133">Transmembrane helix</keyword>
<dbReference type="GO" id="GO:0003677">
    <property type="term" value="F:DNA binding"/>
    <property type="evidence" value="ECO:0007669"/>
    <property type="project" value="InterPro"/>
</dbReference>
<evidence type="ECO:0000313" key="5">
    <source>
        <dbReference type="Proteomes" id="UP000555728"/>
    </source>
</evidence>
<feature type="compositionally biased region" description="Gly residues" evidence="1">
    <location>
        <begin position="167"/>
        <end position="176"/>
    </location>
</feature>
<feature type="domain" description="Cytoskeleton protein RodZ-like C-terminal" evidence="3">
    <location>
        <begin position="452"/>
        <end position="513"/>
    </location>
</feature>
<proteinExistence type="predicted"/>
<dbReference type="Proteomes" id="UP000555728">
    <property type="component" value="Unassembled WGS sequence"/>
</dbReference>
<feature type="compositionally biased region" description="Low complexity" evidence="1">
    <location>
        <begin position="371"/>
        <end position="399"/>
    </location>
</feature>
<dbReference type="Gene3D" id="1.10.260.40">
    <property type="entry name" value="lambda repressor-like DNA-binding domains"/>
    <property type="match status" value="1"/>
</dbReference>
<reference evidence="4 5" key="1">
    <citation type="submission" date="2020-08" db="EMBL/GenBank/DDBJ databases">
        <title>Genome sequencing of Purple Non-Sulfur Bacteria from various extreme environments.</title>
        <authorList>
            <person name="Mayer M."/>
        </authorList>
    </citation>
    <scope>NUCLEOTIDE SEQUENCE [LARGE SCALE GENOMIC DNA]</scope>
    <source>
        <strain evidence="4 5">JA135</strain>
    </source>
</reference>